<dbReference type="InterPro" id="IPR001548">
    <property type="entry name" value="Peptidase_M2"/>
</dbReference>
<evidence type="ECO:0000256" key="13">
    <source>
        <dbReference type="RuleBase" id="RU361144"/>
    </source>
</evidence>
<feature type="binding site" evidence="7">
    <location>
        <position position="525"/>
    </location>
    <ligand>
        <name>chloride</name>
        <dbReference type="ChEBI" id="CHEBI:17996"/>
        <label>1</label>
    </ligand>
</feature>
<keyword evidence="2 16" id="KW-0732">Signal</keyword>
<comment type="caution">
    <text evidence="17">The sequence shown here is derived from an EMBL/GenBank/DDBJ whole genome shotgun (WGS) entry which is preliminary data.</text>
</comment>
<dbReference type="GO" id="GO:0008241">
    <property type="term" value="F:peptidyl-dipeptidase activity"/>
    <property type="evidence" value="ECO:0007669"/>
    <property type="project" value="InterPro"/>
</dbReference>
<dbReference type="Pfam" id="PF01401">
    <property type="entry name" value="Peptidase_M2"/>
    <property type="match status" value="2"/>
</dbReference>
<gene>
    <name evidence="17" type="ORF">RDWZM_006331</name>
</gene>
<evidence type="ECO:0000256" key="5">
    <source>
        <dbReference type="PIRSR" id="PIRSR601548-1"/>
    </source>
</evidence>
<accession>A0A9Q0M7Y2</accession>
<name>A0A9Q0M7Y2_BLOTA</name>
<dbReference type="EMBL" id="JAPWDV010000002">
    <property type="protein sequence ID" value="KAJ6220519.1"/>
    <property type="molecule type" value="Genomic_DNA"/>
</dbReference>
<keyword evidence="8 13" id="KW-0862">Zinc</keyword>
<feature type="active site" description="Proton acceptor 2" evidence="6">
    <location>
        <position position="977"/>
    </location>
</feature>
<evidence type="ECO:0000256" key="3">
    <source>
        <dbReference type="ARBA" id="ARBA00023157"/>
    </source>
</evidence>
<evidence type="ECO:0000256" key="15">
    <source>
        <dbReference type="SAM" id="Phobius"/>
    </source>
</evidence>
<keyword evidence="13" id="KW-0378">Hydrolase</keyword>
<keyword evidence="15" id="KW-0812">Transmembrane</keyword>
<sequence>MDRLYRTIGLLIVFALFADCHRTTLNKRNKEDVKTYLTKANEELRVQKHDMGLASWAQSSNITAENDAAYIEALEKFDEFSKKQFNDVKAYFDEMPSLEPYYRRQLEKMGNIQTSALSHTDSTRFSEVSLRMKVLYSKASISINGKDNLELEPDLTELLANSIDEKLLRDIWMKWRDAIGPTMRPDFIKYYTLGNKAAKANALPGKEFKTYDDLWMAEWETSDMKEQVDKLMDQIMPFYQKIHAYVRYFLKKKYGESVMPEDGTIPAHLLGNMWAQQWSNVLNTITEMNPNPDVDQIDTKVNEKLKNWTVEDMFRLSESFFHGLGMKNMTEKFWKNSIMTKPKDRNLTGHASAWDFYDNDGDFRIKMLTEKTIHDLITIHHEMGHVQYYMNYESQPAIYRRGANPGFHEAIGDLIALSVATPQHLMKVKLLDEETEANLEKINLNYQLKMALDKVSFLPFAYVMDKWRWDVFSDPSIGVQLNKRWWEYRLKFQGISPPKDTRKRNENDFDPGAKYHIPAGVEYVRYFVSHILQFQFYEQMCSYVKGWTSLYQCDFDGNTDAGKALMDTLAKGSSDVWPNILNDFIGSPTMSTSSLEKYFEPLSKYLDKFIKEKNIEVGWNANVDNYVEPIKPNDYLKDANEQLQNQLNLVTLAEWAQGSDINEENEQALIEATSDFNIFRQKQFAETKKFNYSSLEPYEKRQFEKFAVIGTSALNETDAKTFQANLLKMEQVFSTAKVSAGGESNLELEPDLTNILSSSTNESLLREVWVNFRDVTGRKIRTNYVTYVDLGNKAAKLNALPDKEFKTFDDLWMFSWEVDDLKDQVAELIKELHPLYQKVHAYVRYHLKTKYNSTMPDDGTIPAHLVGNMWAQSWSNLLNTIPELNPYPDVDPIDAKVNEKLTKWTIDEMFKLSEKFFVGLGMDSMTDIFWKKSILTKPTNRSMTCHASAWDFYSPQDFRIKMCTEKTIDELTTIHHEMGHIQYFMNYASQPTIYREGANPGFHEAIGDLIALSVATPEHLSKIKLLDPITDPEQLKKINLNFQMKMALEKIVFLPFSYVMDKWRWDIFGDSSLESVMNKHFWNLTIQYQGISPPITDRKRNEVDFDPGAKYHIPAGVEYVRYFASHVLQFQFFASMCKSHTDSGKDLYQCDFDENKESGKRLIQLLKKGSNDTWKNILKEFVGTEKMSLEPLNNYFKPLDTFLDKFLSDNNITVGWKASANLTLNETNRIEECQLTCPPKEFCNPSTYDCQCKFGYHRRKNKNTCSRYYCQFDSDCIQKFGPNTFCHLYETCSCAVSSTLNSDTQTCEKVKMYSIWDTTTFLFVAIPALCFATCIILKYINYKKKKNQQLQEQIRALTDSPRINQYELTFISTGRIPNHVLLGDRNSMDNNKTPNDKPPNYDDLFPSSK</sequence>
<dbReference type="GO" id="GO:0008237">
    <property type="term" value="F:metallopeptidase activity"/>
    <property type="evidence" value="ECO:0007669"/>
    <property type="project" value="UniProtKB-KW"/>
</dbReference>
<dbReference type="EC" id="3.4.-.-" evidence="13"/>
<feature type="disulfide bond" evidence="12">
    <location>
        <begin position="945"/>
        <end position="963"/>
    </location>
</feature>
<feature type="region of interest" description="Disordered" evidence="14">
    <location>
        <begin position="1382"/>
        <end position="1409"/>
    </location>
</feature>
<evidence type="ECO:0000256" key="8">
    <source>
        <dbReference type="PIRSR" id="PIRSR601548-3"/>
    </source>
</evidence>
<keyword evidence="8 13" id="KW-0479">Metal-binding</keyword>
<evidence type="ECO:0000313" key="18">
    <source>
        <dbReference type="Proteomes" id="UP001142055"/>
    </source>
</evidence>
<comment type="similarity">
    <text evidence="1 12 13">Belongs to the peptidase M2 family.</text>
</comment>
<dbReference type="CDD" id="cd06461">
    <property type="entry name" value="M2_ACE"/>
    <property type="match status" value="2"/>
</dbReference>
<dbReference type="PRINTS" id="PR00791">
    <property type="entry name" value="PEPDIPTASEA"/>
</dbReference>
<keyword evidence="3 9" id="KW-1015">Disulfide bond</keyword>
<keyword evidence="15" id="KW-1133">Transmembrane helix</keyword>
<evidence type="ECO:0000256" key="1">
    <source>
        <dbReference type="ARBA" id="ARBA00008139"/>
    </source>
</evidence>
<evidence type="ECO:0000256" key="14">
    <source>
        <dbReference type="SAM" id="MobiDB-lite"/>
    </source>
</evidence>
<feature type="active site" description="Proton acceptor 1" evidence="5">
    <location>
        <position position="382"/>
    </location>
</feature>
<dbReference type="GO" id="GO:0046872">
    <property type="term" value="F:metal ion binding"/>
    <property type="evidence" value="ECO:0007669"/>
    <property type="project" value="UniProtKB-KW"/>
</dbReference>
<feature type="binding site" evidence="8">
    <location>
        <position position="385"/>
    </location>
    <ligand>
        <name>Zn(2+)</name>
        <dbReference type="ChEBI" id="CHEBI:29105"/>
        <label>1</label>
        <note>catalytic</note>
    </ligand>
</feature>
<dbReference type="GO" id="GO:0005886">
    <property type="term" value="C:plasma membrane"/>
    <property type="evidence" value="ECO:0007669"/>
    <property type="project" value="TreeGrafter"/>
</dbReference>
<feature type="signal peptide" evidence="16">
    <location>
        <begin position="1"/>
        <end position="20"/>
    </location>
</feature>
<protein>
    <recommendedName>
        <fullName evidence="13">Angiotensin-converting enzyme</fullName>
        <ecNumber evidence="13">3.4.-.-</ecNumber>
    </recommendedName>
</protein>
<comment type="caution">
    <text evidence="12">Lacks conserved residue(s) required for the propagation of feature annotation.</text>
</comment>
<evidence type="ECO:0000256" key="2">
    <source>
        <dbReference type="ARBA" id="ARBA00022729"/>
    </source>
</evidence>
<evidence type="ECO:0000256" key="6">
    <source>
        <dbReference type="PIRSR" id="PIRSR601548-11"/>
    </source>
</evidence>
<evidence type="ECO:0000256" key="12">
    <source>
        <dbReference type="PROSITE-ProRule" id="PRU01355"/>
    </source>
</evidence>
<evidence type="ECO:0000256" key="16">
    <source>
        <dbReference type="SAM" id="SignalP"/>
    </source>
</evidence>
<dbReference type="PROSITE" id="PS52011">
    <property type="entry name" value="PEPTIDASE_M2"/>
    <property type="match status" value="2"/>
</dbReference>
<dbReference type="OMA" id="CTNINMI"/>
<organism evidence="17 18">
    <name type="scientific">Blomia tropicalis</name>
    <name type="common">Mite</name>
    <dbReference type="NCBI Taxonomy" id="40697"/>
    <lineage>
        <taxon>Eukaryota</taxon>
        <taxon>Metazoa</taxon>
        <taxon>Ecdysozoa</taxon>
        <taxon>Arthropoda</taxon>
        <taxon>Chelicerata</taxon>
        <taxon>Arachnida</taxon>
        <taxon>Acari</taxon>
        <taxon>Acariformes</taxon>
        <taxon>Sarcoptiformes</taxon>
        <taxon>Astigmata</taxon>
        <taxon>Glycyphagoidea</taxon>
        <taxon>Echimyopodidae</taxon>
        <taxon>Blomia</taxon>
    </lineage>
</organism>
<evidence type="ECO:0000256" key="10">
    <source>
        <dbReference type="PIRSR" id="PIRSR601548-5"/>
    </source>
</evidence>
<dbReference type="SUPFAM" id="SSF55486">
    <property type="entry name" value="Metalloproteases ('zincins'), catalytic domain"/>
    <property type="match status" value="2"/>
</dbReference>
<dbReference type="PANTHER" id="PTHR10514">
    <property type="entry name" value="ANGIOTENSIN-CONVERTING ENZYME"/>
    <property type="match status" value="1"/>
</dbReference>
<keyword evidence="13" id="KW-0645">Protease</keyword>
<reference evidence="17" key="1">
    <citation type="submission" date="2022-12" db="EMBL/GenBank/DDBJ databases">
        <title>Genome assemblies of Blomia tropicalis.</title>
        <authorList>
            <person name="Cui Y."/>
        </authorList>
    </citation>
    <scope>NUCLEOTIDE SEQUENCE</scope>
    <source>
        <tissue evidence="17">Adult mites</tissue>
    </source>
</reference>
<feature type="binding site" evidence="8">
    <location>
        <position position="409"/>
    </location>
    <ligand>
        <name>Zn(2+)</name>
        <dbReference type="ChEBI" id="CHEBI:29105"/>
        <label>1</label>
        <note>catalytic</note>
    </ligand>
</feature>
<feature type="binding site" evidence="11">
    <location>
        <position position="1004"/>
    </location>
    <ligand>
        <name>Zn(2+)</name>
        <dbReference type="ChEBI" id="CHEBI:29105"/>
        <label>2</label>
        <note>catalytic</note>
    </ligand>
</feature>
<keyword evidence="4 10" id="KW-0325">Glycoprotein</keyword>
<feature type="binding site" evidence="11">
    <location>
        <position position="980"/>
    </location>
    <ligand>
        <name>Zn(2+)</name>
        <dbReference type="ChEBI" id="CHEBI:29105"/>
        <label>2</label>
        <note>catalytic</note>
    </ligand>
</feature>
<keyword evidence="18" id="KW-1185">Reference proteome</keyword>
<evidence type="ECO:0000256" key="7">
    <source>
        <dbReference type="PIRSR" id="PIRSR601548-2"/>
    </source>
</evidence>
<evidence type="ECO:0000256" key="4">
    <source>
        <dbReference type="ARBA" id="ARBA00023180"/>
    </source>
</evidence>
<dbReference type="Proteomes" id="UP001142055">
    <property type="component" value="Chromosome 2"/>
</dbReference>
<keyword evidence="13" id="KW-0121">Carboxypeptidase</keyword>
<feature type="binding site" evidence="11">
    <location>
        <position position="976"/>
    </location>
    <ligand>
        <name>Zn(2+)</name>
        <dbReference type="ChEBI" id="CHEBI:29105"/>
        <label>2</label>
        <note>catalytic</note>
    </ligand>
</feature>
<feature type="disulfide bond" evidence="9">
    <location>
        <begin position="541"/>
        <end position="553"/>
    </location>
</feature>
<dbReference type="GO" id="GO:0004180">
    <property type="term" value="F:carboxypeptidase activity"/>
    <property type="evidence" value="ECO:0007669"/>
    <property type="project" value="UniProtKB-KW"/>
</dbReference>
<feature type="active site" description="Proton donor 2" evidence="6">
    <location>
        <position position="1112"/>
    </location>
</feature>
<feature type="active site" description="Proton donor 1" evidence="5">
    <location>
        <position position="516"/>
    </location>
</feature>
<feature type="transmembrane region" description="Helical" evidence="15">
    <location>
        <begin position="1321"/>
        <end position="1340"/>
    </location>
</feature>
<evidence type="ECO:0000256" key="9">
    <source>
        <dbReference type="PIRSR" id="PIRSR601548-4"/>
    </source>
</evidence>
<keyword evidence="13" id="KW-0482">Metalloprotease</keyword>
<evidence type="ECO:0000256" key="11">
    <source>
        <dbReference type="PIRSR" id="PIRSR601548-8"/>
    </source>
</evidence>
<feature type="glycosylation site" description="N-linked (GlcNAc...) asparagine" evidence="10">
    <location>
        <position position="61"/>
    </location>
</feature>
<evidence type="ECO:0000313" key="17">
    <source>
        <dbReference type="EMBL" id="KAJ6220519.1"/>
    </source>
</evidence>
<feature type="chain" id="PRO_5040145468" description="Angiotensin-converting enzyme" evidence="16">
    <location>
        <begin position="21"/>
        <end position="1409"/>
    </location>
</feature>
<keyword evidence="15" id="KW-0472">Membrane</keyword>
<feature type="binding site" evidence="8">
    <location>
        <position position="381"/>
    </location>
    <ligand>
        <name>Zn(2+)</name>
        <dbReference type="ChEBI" id="CHEBI:29105"/>
        <label>1</label>
        <note>catalytic</note>
    </ligand>
</feature>
<comment type="cofactor">
    <cofactor evidence="13">
        <name>Zn(2+)</name>
        <dbReference type="ChEBI" id="CHEBI:29105"/>
    </cofactor>
    <text evidence="13">Binds 2 Zn(2+) ions per subunit.</text>
</comment>
<dbReference type="PANTHER" id="PTHR10514:SF27">
    <property type="entry name" value="ANGIOTENSIN-CONVERTING ENZYME"/>
    <property type="match status" value="1"/>
</dbReference>
<dbReference type="GO" id="GO:0006508">
    <property type="term" value="P:proteolysis"/>
    <property type="evidence" value="ECO:0007669"/>
    <property type="project" value="UniProtKB-KW"/>
</dbReference>
<proteinExistence type="inferred from homology"/>